<dbReference type="EC" id="4.2.1.17" evidence="3"/>
<evidence type="ECO:0000256" key="3">
    <source>
        <dbReference type="ARBA" id="ARBA00012076"/>
    </source>
</evidence>
<gene>
    <name evidence="13" type="ORF">H5P34_00210</name>
</gene>
<sequence>MGITPSQHGDALVECRAGITIITLNRPAARNAVNREVSVIVGDALQRAQEDVSVRAVVLTGAGAESFCAGADLKAAARGEAIDHPDHPEWGFAGFTRHFIDKPVIAAVNGAALGGGTELILASDLVVAAESARFGLPEVKHGLMAGAGGAFRITEQLPRKIALEMLLTGEPMSADVAARWGLINHVVAQTAVLDTAVALAERISANAPLAVQASKRVASNADGDGPPNREQWRRSWREFKKVLASDDAKEGPRAFAEKRLPTWTSR</sequence>
<dbReference type="InterPro" id="IPR029045">
    <property type="entry name" value="ClpP/crotonase-like_dom_sf"/>
</dbReference>
<proteinExistence type="inferred from homology"/>
<dbReference type="FunFam" id="3.90.226.10:FF:000009">
    <property type="entry name" value="Carnitinyl-CoA dehydratase"/>
    <property type="match status" value="1"/>
</dbReference>
<keyword evidence="4" id="KW-0276">Fatty acid metabolism</keyword>
<evidence type="ECO:0000313" key="14">
    <source>
        <dbReference type="Proteomes" id="UP001141659"/>
    </source>
</evidence>
<organism evidence="13 14">
    <name type="scientific">Mycolicibacterium porcinum</name>
    <dbReference type="NCBI Taxonomy" id="39693"/>
    <lineage>
        <taxon>Bacteria</taxon>
        <taxon>Bacillati</taxon>
        <taxon>Actinomycetota</taxon>
        <taxon>Actinomycetes</taxon>
        <taxon>Mycobacteriales</taxon>
        <taxon>Mycobacteriaceae</taxon>
        <taxon>Mycolicibacterium</taxon>
    </lineage>
</organism>
<feature type="region of interest" description="Disordered" evidence="12">
    <location>
        <begin position="243"/>
        <end position="266"/>
    </location>
</feature>
<dbReference type="GO" id="GO:0004300">
    <property type="term" value="F:enoyl-CoA hydratase activity"/>
    <property type="evidence" value="ECO:0007669"/>
    <property type="project" value="UniProtKB-EC"/>
</dbReference>
<evidence type="ECO:0000256" key="5">
    <source>
        <dbReference type="ARBA" id="ARBA00023098"/>
    </source>
</evidence>
<evidence type="ECO:0000256" key="9">
    <source>
        <dbReference type="ARBA" id="ARBA00039456"/>
    </source>
</evidence>
<evidence type="ECO:0000256" key="1">
    <source>
        <dbReference type="ARBA" id="ARBA00002994"/>
    </source>
</evidence>
<dbReference type="EMBL" id="JACKVC010000006">
    <property type="protein sequence ID" value="MCV7386469.1"/>
    <property type="molecule type" value="Genomic_DNA"/>
</dbReference>
<dbReference type="Proteomes" id="UP001141659">
    <property type="component" value="Unassembled WGS sequence"/>
</dbReference>
<keyword evidence="6" id="KW-0456">Lyase</keyword>
<evidence type="ECO:0000256" key="2">
    <source>
        <dbReference type="ARBA" id="ARBA00005254"/>
    </source>
</evidence>
<dbReference type="NCBIfam" id="NF006100">
    <property type="entry name" value="PRK08252.1"/>
    <property type="match status" value="1"/>
</dbReference>
<comment type="catalytic activity">
    <reaction evidence="7">
        <text>a (3S)-3-hydroxyacyl-CoA = a (2E)-enoyl-CoA + H2O</text>
        <dbReference type="Rhea" id="RHEA:16105"/>
        <dbReference type="ChEBI" id="CHEBI:15377"/>
        <dbReference type="ChEBI" id="CHEBI:57318"/>
        <dbReference type="ChEBI" id="CHEBI:58856"/>
        <dbReference type="EC" id="4.2.1.17"/>
    </reaction>
</comment>
<dbReference type="InterPro" id="IPR001753">
    <property type="entry name" value="Enoyl-CoA_hydra/iso"/>
</dbReference>
<dbReference type="CDD" id="cd06558">
    <property type="entry name" value="crotonase-like"/>
    <property type="match status" value="1"/>
</dbReference>
<comment type="catalytic activity">
    <reaction evidence="8">
        <text>a 4-saturated-(3S)-3-hydroxyacyl-CoA = a (3E)-enoyl-CoA + H2O</text>
        <dbReference type="Rhea" id="RHEA:20724"/>
        <dbReference type="ChEBI" id="CHEBI:15377"/>
        <dbReference type="ChEBI" id="CHEBI:58521"/>
        <dbReference type="ChEBI" id="CHEBI:137480"/>
        <dbReference type="EC" id="4.2.1.17"/>
    </reaction>
</comment>
<evidence type="ECO:0000256" key="8">
    <source>
        <dbReference type="ARBA" id="ARBA00023717"/>
    </source>
</evidence>
<dbReference type="PANTHER" id="PTHR11941:SF169">
    <property type="entry name" value="(7AS)-7A-METHYL-1,5-DIOXO-2,3,5,6,7,7A-HEXAHYDRO-1H-INDENE-CARBOXYL-COA HYDROLASE"/>
    <property type="match status" value="1"/>
</dbReference>
<dbReference type="InterPro" id="IPR018376">
    <property type="entry name" value="Enoyl-CoA_hyd/isom_CS"/>
</dbReference>
<evidence type="ECO:0000256" key="10">
    <source>
        <dbReference type="ARBA" id="ARBA00073436"/>
    </source>
</evidence>
<dbReference type="PANTHER" id="PTHR11941">
    <property type="entry name" value="ENOYL-COA HYDRATASE-RELATED"/>
    <property type="match status" value="1"/>
</dbReference>
<accession>A0AAW5SV64</accession>
<evidence type="ECO:0000256" key="6">
    <source>
        <dbReference type="ARBA" id="ARBA00023239"/>
    </source>
</evidence>
<evidence type="ECO:0000256" key="7">
    <source>
        <dbReference type="ARBA" id="ARBA00023709"/>
    </source>
</evidence>
<reference evidence="13" key="1">
    <citation type="submission" date="2020-07" db="EMBL/GenBank/DDBJ databases">
        <authorList>
            <person name="Pettersson B.M.F."/>
            <person name="Behra P.R.K."/>
            <person name="Ramesh M."/>
            <person name="Das S."/>
            <person name="Dasgupta S."/>
            <person name="Kirsebom L.A."/>
        </authorList>
    </citation>
    <scope>NUCLEOTIDE SEQUENCE</scope>
    <source>
        <strain evidence="13">DSM 44242</strain>
    </source>
</reference>
<dbReference type="SUPFAM" id="SSF52096">
    <property type="entry name" value="ClpP/crotonase"/>
    <property type="match status" value="1"/>
</dbReference>
<dbReference type="InterPro" id="IPR014748">
    <property type="entry name" value="Enoyl-CoA_hydra_C"/>
</dbReference>
<comment type="caution">
    <text evidence="13">The sequence shown here is derived from an EMBL/GenBank/DDBJ whole genome shotgun (WGS) entry which is preliminary data.</text>
</comment>
<evidence type="ECO:0000256" key="4">
    <source>
        <dbReference type="ARBA" id="ARBA00022832"/>
    </source>
</evidence>
<evidence type="ECO:0000256" key="12">
    <source>
        <dbReference type="SAM" id="MobiDB-lite"/>
    </source>
</evidence>
<dbReference type="PROSITE" id="PS00166">
    <property type="entry name" value="ENOYL_COA_HYDRATASE"/>
    <property type="match status" value="1"/>
</dbReference>
<dbReference type="Gene3D" id="1.10.12.10">
    <property type="entry name" value="Lyase 2-enoyl-coa Hydratase, Chain A, domain 2"/>
    <property type="match status" value="1"/>
</dbReference>
<dbReference type="AlphaFoldDB" id="A0AAW5SV64"/>
<dbReference type="Pfam" id="PF00378">
    <property type="entry name" value="ECH_1"/>
    <property type="match status" value="1"/>
</dbReference>
<evidence type="ECO:0000256" key="11">
    <source>
        <dbReference type="RuleBase" id="RU003707"/>
    </source>
</evidence>
<dbReference type="GO" id="GO:0006635">
    <property type="term" value="P:fatty acid beta-oxidation"/>
    <property type="evidence" value="ECO:0007669"/>
    <property type="project" value="TreeGrafter"/>
</dbReference>
<evidence type="ECO:0000313" key="13">
    <source>
        <dbReference type="EMBL" id="MCV7386469.1"/>
    </source>
</evidence>
<keyword evidence="5" id="KW-0443">Lipid metabolism</keyword>
<reference evidence="13" key="2">
    <citation type="journal article" date="2022" name="BMC Genomics">
        <title>Comparative genome analysis of mycobacteria focusing on tRNA and non-coding RNA.</title>
        <authorList>
            <person name="Behra P.R.K."/>
            <person name="Pettersson B.M.F."/>
            <person name="Ramesh M."/>
            <person name="Das S."/>
            <person name="Dasgupta S."/>
            <person name="Kirsebom L.A."/>
        </authorList>
    </citation>
    <scope>NUCLEOTIDE SEQUENCE</scope>
    <source>
        <strain evidence="13">DSM 44242</strain>
    </source>
</reference>
<protein>
    <recommendedName>
        <fullName evidence="9">Probable enoyl-CoA hydratase EchA17</fullName>
        <ecNumber evidence="3">4.2.1.17</ecNumber>
    </recommendedName>
    <alternativeName>
        <fullName evidence="10">Probable enoyl-CoA hydratase echA17</fullName>
    </alternativeName>
</protein>
<name>A0AAW5SV64_9MYCO</name>
<comment type="function">
    <text evidence="1">Could possibly oxidize fatty acids using specific components.</text>
</comment>
<dbReference type="Gene3D" id="3.90.226.10">
    <property type="entry name" value="2-enoyl-CoA Hydratase, Chain A, domain 1"/>
    <property type="match status" value="1"/>
</dbReference>
<feature type="compositionally biased region" description="Basic and acidic residues" evidence="12">
    <location>
        <begin position="243"/>
        <end position="260"/>
    </location>
</feature>
<comment type="similarity">
    <text evidence="2 11">Belongs to the enoyl-CoA hydratase/isomerase family.</text>
</comment>